<dbReference type="Proteomes" id="UP000276133">
    <property type="component" value="Unassembled WGS sequence"/>
</dbReference>
<evidence type="ECO:0008006" key="3">
    <source>
        <dbReference type="Google" id="ProtNLM"/>
    </source>
</evidence>
<dbReference type="EMBL" id="REGN01008525">
    <property type="protein sequence ID" value="RNA03372.1"/>
    <property type="molecule type" value="Genomic_DNA"/>
</dbReference>
<dbReference type="AlphaFoldDB" id="A0A3M7PVZ9"/>
<organism evidence="1 2">
    <name type="scientific">Brachionus plicatilis</name>
    <name type="common">Marine rotifer</name>
    <name type="synonym">Brachionus muelleri</name>
    <dbReference type="NCBI Taxonomy" id="10195"/>
    <lineage>
        <taxon>Eukaryota</taxon>
        <taxon>Metazoa</taxon>
        <taxon>Spiralia</taxon>
        <taxon>Gnathifera</taxon>
        <taxon>Rotifera</taxon>
        <taxon>Eurotatoria</taxon>
        <taxon>Monogononta</taxon>
        <taxon>Pseudotrocha</taxon>
        <taxon>Ploima</taxon>
        <taxon>Brachionidae</taxon>
        <taxon>Brachionus</taxon>
    </lineage>
</organism>
<accession>A0A3M7PVZ9</accession>
<proteinExistence type="predicted"/>
<comment type="caution">
    <text evidence="1">The sequence shown here is derived from an EMBL/GenBank/DDBJ whole genome shotgun (WGS) entry which is preliminary data.</text>
</comment>
<reference evidence="1 2" key="1">
    <citation type="journal article" date="2018" name="Sci. Rep.">
        <title>Genomic signatures of local adaptation to the degree of environmental predictability in rotifers.</title>
        <authorList>
            <person name="Franch-Gras L."/>
            <person name="Hahn C."/>
            <person name="Garcia-Roger E.M."/>
            <person name="Carmona M.J."/>
            <person name="Serra M."/>
            <person name="Gomez A."/>
        </authorList>
    </citation>
    <scope>NUCLEOTIDE SEQUENCE [LARGE SCALE GENOMIC DNA]</scope>
    <source>
        <strain evidence="1">HYR1</strain>
    </source>
</reference>
<sequence>MQKKCMVNNLILNEDSYMEKKLGKEAELYICELISSSYVYYINKINEKKLVEDANNWKRSSSNCECFHNDYICKHIILLTIRFKYRQVPLTAPTLMLG</sequence>
<keyword evidence="2" id="KW-1185">Reference proteome</keyword>
<protein>
    <recommendedName>
        <fullName evidence="3">SWIM-type domain-containing protein</fullName>
    </recommendedName>
</protein>
<evidence type="ECO:0000313" key="2">
    <source>
        <dbReference type="Proteomes" id="UP000276133"/>
    </source>
</evidence>
<name>A0A3M7PVZ9_BRAPC</name>
<evidence type="ECO:0000313" key="1">
    <source>
        <dbReference type="EMBL" id="RNA03372.1"/>
    </source>
</evidence>
<gene>
    <name evidence="1" type="ORF">BpHYR1_004804</name>
</gene>